<name>A0A7W8M5J3_9FIRM</name>
<comment type="similarity">
    <text evidence="1">Belongs to the bacterial ribosomal protein bS1 family.</text>
</comment>
<gene>
    <name evidence="5" type="ORF">HNP82_001543</name>
</gene>
<evidence type="ECO:0000313" key="5">
    <source>
        <dbReference type="EMBL" id="MBB5264416.1"/>
    </source>
</evidence>
<dbReference type="InterPro" id="IPR003029">
    <property type="entry name" value="S1_domain"/>
</dbReference>
<dbReference type="GO" id="GO:0003729">
    <property type="term" value="F:mRNA binding"/>
    <property type="evidence" value="ECO:0007669"/>
    <property type="project" value="UniProtKB-ARBA"/>
</dbReference>
<dbReference type="CDD" id="cd04465">
    <property type="entry name" value="S1_RPS1_repeat_ec2_hs2"/>
    <property type="match status" value="1"/>
</dbReference>
<dbReference type="CDD" id="cd05687">
    <property type="entry name" value="S1_RPS1_repeat_ec1_hs1"/>
    <property type="match status" value="1"/>
</dbReference>
<evidence type="ECO:0000256" key="1">
    <source>
        <dbReference type="ARBA" id="ARBA00006767"/>
    </source>
</evidence>
<evidence type="ECO:0000313" key="6">
    <source>
        <dbReference type="Proteomes" id="UP000543642"/>
    </source>
</evidence>
<dbReference type="AlphaFoldDB" id="A0A7W8M5J3"/>
<evidence type="ECO:0000256" key="2">
    <source>
        <dbReference type="ARBA" id="ARBA00022980"/>
    </source>
</evidence>
<sequence length="306" mass="33022">MSEEKETMETYEKELEQSLATVKEGDMVTGTVAGVSDSEVTVDLGIYSDGIIKLNELSNDPKFSIKNDITAGDTVKAIVLSEDDGEGHILLSKKKADDILAWDGLKEMMDNGTVLTQKVGGVVKGGVVTYVGGVRGFIPASQLSLGYVEDLNTYLNQTVEAKIITVDPNKKRLVLSVKEVEKEKARQEHEELMARIQVGDVMDGKVETITGYGAFVDLGNGISGLVHISQISPKRIQSVHEVLKEGDPVKVKVIAIKDGKLSLSMKALQDNAPAENTSKEESFHYKEEGQATTGLGSILAGLKLDL</sequence>
<dbReference type="InterPro" id="IPR035104">
    <property type="entry name" value="Ribosomal_protein_S1-like"/>
</dbReference>
<dbReference type="InterPro" id="IPR050437">
    <property type="entry name" value="Ribos_protein_bS1-like"/>
</dbReference>
<dbReference type="GO" id="GO:0005840">
    <property type="term" value="C:ribosome"/>
    <property type="evidence" value="ECO:0007669"/>
    <property type="project" value="UniProtKB-KW"/>
</dbReference>
<dbReference type="GO" id="GO:0005737">
    <property type="term" value="C:cytoplasm"/>
    <property type="evidence" value="ECO:0007669"/>
    <property type="project" value="UniProtKB-ARBA"/>
</dbReference>
<dbReference type="SMART" id="SM00316">
    <property type="entry name" value="S1"/>
    <property type="match status" value="3"/>
</dbReference>
<keyword evidence="3" id="KW-0687">Ribonucleoprotein</keyword>
<dbReference type="PROSITE" id="PS50126">
    <property type="entry name" value="S1"/>
    <property type="match status" value="3"/>
</dbReference>
<dbReference type="InterPro" id="IPR012340">
    <property type="entry name" value="NA-bd_OB-fold"/>
</dbReference>
<reference evidence="5 6" key="1">
    <citation type="submission" date="2020-08" db="EMBL/GenBank/DDBJ databases">
        <title>Genomic Encyclopedia of Type Strains, Phase IV (KMG-IV): sequencing the most valuable type-strain genomes for metagenomic binning, comparative biology and taxonomic classification.</title>
        <authorList>
            <person name="Goeker M."/>
        </authorList>
    </citation>
    <scope>NUCLEOTIDE SEQUENCE [LARGE SCALE GENOMIC DNA]</scope>
    <source>
        <strain evidence="5 6">DSM 106146</strain>
    </source>
</reference>
<keyword evidence="6" id="KW-1185">Reference proteome</keyword>
<dbReference type="Pfam" id="PF00575">
    <property type="entry name" value="S1"/>
    <property type="match status" value="3"/>
</dbReference>
<proteinExistence type="inferred from homology"/>
<dbReference type="PANTHER" id="PTHR10724">
    <property type="entry name" value="30S RIBOSOMAL PROTEIN S1"/>
    <property type="match status" value="1"/>
</dbReference>
<evidence type="ECO:0000256" key="3">
    <source>
        <dbReference type="ARBA" id="ARBA00023274"/>
    </source>
</evidence>
<accession>A0A7W8M5J3</accession>
<dbReference type="FunFam" id="2.40.50.140:FF:000051">
    <property type="entry name" value="RNA-binding transcriptional accessory protein"/>
    <property type="match status" value="1"/>
</dbReference>
<dbReference type="GO" id="GO:0006412">
    <property type="term" value="P:translation"/>
    <property type="evidence" value="ECO:0007669"/>
    <property type="project" value="TreeGrafter"/>
</dbReference>
<dbReference type="GO" id="GO:1990904">
    <property type="term" value="C:ribonucleoprotein complex"/>
    <property type="evidence" value="ECO:0007669"/>
    <property type="project" value="UniProtKB-KW"/>
</dbReference>
<dbReference type="GO" id="GO:0003735">
    <property type="term" value="F:structural constituent of ribosome"/>
    <property type="evidence" value="ECO:0007669"/>
    <property type="project" value="TreeGrafter"/>
</dbReference>
<evidence type="ECO:0000259" key="4">
    <source>
        <dbReference type="PROSITE" id="PS50126"/>
    </source>
</evidence>
<dbReference type="PRINTS" id="PR00681">
    <property type="entry name" value="RIBOSOMALS1"/>
</dbReference>
<comment type="caution">
    <text evidence="5">The sequence shown here is derived from an EMBL/GenBank/DDBJ whole genome shotgun (WGS) entry which is preliminary data.</text>
</comment>
<feature type="domain" description="S1 motif" evidence="4">
    <location>
        <begin position="199"/>
        <end position="266"/>
    </location>
</feature>
<feature type="domain" description="S1 motif" evidence="4">
    <location>
        <begin position="112"/>
        <end position="178"/>
    </location>
</feature>
<dbReference type="Gene3D" id="2.40.50.140">
    <property type="entry name" value="Nucleic acid-binding proteins"/>
    <property type="match status" value="3"/>
</dbReference>
<dbReference type="PANTHER" id="PTHR10724:SF7">
    <property type="entry name" value="SMALL RIBOSOMAL SUBUNIT PROTEIN BS1C"/>
    <property type="match status" value="1"/>
</dbReference>
<dbReference type="RefSeq" id="WP_183772991.1">
    <property type="nucleotide sequence ID" value="NZ_CAWVEG010000104.1"/>
</dbReference>
<dbReference type="Proteomes" id="UP000543642">
    <property type="component" value="Unassembled WGS sequence"/>
</dbReference>
<organism evidence="5 6">
    <name type="scientific">Catenibacillus scindens</name>
    <dbReference type="NCBI Taxonomy" id="673271"/>
    <lineage>
        <taxon>Bacteria</taxon>
        <taxon>Bacillati</taxon>
        <taxon>Bacillota</taxon>
        <taxon>Clostridia</taxon>
        <taxon>Lachnospirales</taxon>
        <taxon>Lachnospiraceae</taxon>
        <taxon>Catenibacillus</taxon>
    </lineage>
</organism>
<keyword evidence="2 5" id="KW-0689">Ribosomal protein</keyword>
<dbReference type="SUPFAM" id="SSF50249">
    <property type="entry name" value="Nucleic acid-binding proteins"/>
    <property type="match status" value="3"/>
</dbReference>
<protein>
    <submittedName>
        <fullName evidence="5">Small subunit ribosomal protein S1</fullName>
    </submittedName>
</protein>
<feature type="domain" description="S1 motif" evidence="4">
    <location>
        <begin position="25"/>
        <end position="94"/>
    </location>
</feature>
<dbReference type="EMBL" id="JACHFW010000005">
    <property type="protein sequence ID" value="MBB5264416.1"/>
    <property type="molecule type" value="Genomic_DNA"/>
</dbReference>